<feature type="region of interest" description="Disordered" evidence="2">
    <location>
        <begin position="61"/>
        <end position="83"/>
    </location>
</feature>
<name>A0A7S4UHZ5_9EUKA</name>
<dbReference type="InterPro" id="IPR004000">
    <property type="entry name" value="Actin"/>
</dbReference>
<dbReference type="EMBL" id="HBKR01027677">
    <property type="protein sequence ID" value="CAE2321110.1"/>
    <property type="molecule type" value="Transcribed_RNA"/>
</dbReference>
<dbReference type="SUPFAM" id="SSF53067">
    <property type="entry name" value="Actin-like ATPase domain"/>
    <property type="match status" value="1"/>
</dbReference>
<comment type="similarity">
    <text evidence="1">Belongs to the actin family.</text>
</comment>
<dbReference type="AlphaFoldDB" id="A0A7S4UHZ5"/>
<reference evidence="3" key="1">
    <citation type="submission" date="2021-01" db="EMBL/GenBank/DDBJ databases">
        <authorList>
            <person name="Corre E."/>
            <person name="Pelletier E."/>
            <person name="Niang G."/>
            <person name="Scheremetjew M."/>
            <person name="Finn R."/>
            <person name="Kale V."/>
            <person name="Holt S."/>
            <person name="Cochrane G."/>
            <person name="Meng A."/>
            <person name="Brown T."/>
            <person name="Cohen L."/>
        </authorList>
    </citation>
    <scope>NUCLEOTIDE SEQUENCE</scope>
    <source>
        <strain evidence="3">SoJaBio B1-5/56/2</strain>
    </source>
</reference>
<gene>
    <name evidence="3" type="ORF">NAES01612_LOCUS18050</name>
</gene>
<dbReference type="InterPro" id="IPR043129">
    <property type="entry name" value="ATPase_NBD"/>
</dbReference>
<dbReference type="Gene3D" id="3.30.420.40">
    <property type="match status" value="1"/>
</dbReference>
<evidence type="ECO:0000256" key="1">
    <source>
        <dbReference type="RuleBase" id="RU000487"/>
    </source>
</evidence>
<evidence type="ECO:0000256" key="2">
    <source>
        <dbReference type="SAM" id="MobiDB-lite"/>
    </source>
</evidence>
<feature type="region of interest" description="Disordered" evidence="2">
    <location>
        <begin position="1"/>
        <end position="49"/>
    </location>
</feature>
<accession>A0A7S4UHZ5</accession>
<organism evidence="3">
    <name type="scientific">Paramoeba aestuarina</name>
    <dbReference type="NCBI Taxonomy" id="180227"/>
    <lineage>
        <taxon>Eukaryota</taxon>
        <taxon>Amoebozoa</taxon>
        <taxon>Discosea</taxon>
        <taxon>Flabellinia</taxon>
        <taxon>Dactylopodida</taxon>
        <taxon>Paramoebidae</taxon>
        <taxon>Paramoeba</taxon>
    </lineage>
</organism>
<proteinExistence type="inferred from homology"/>
<sequence length="288" mass="33035">MKRGQKISRERDKKEKEERERVAKRKREQEEREAKIEEEKRMADPEGWLRDLQAKRARLSYVVKDSRRRQEKGEGRGGKSSMQRMKLLAEASMDTEKDVMFGKDDSDWSIYEQMANSDNDAARLLEEQEKELARVESLLAGHEKIAVEADYGHHIALGVERVRVPEVLFKPYLVGIDELGVGEAISTVLMSFNEEQRVLLVKNVFLTGGSSLLHHFGERIKQEIRQICPEDTVIHVNRGETTQDAWKGASMYTQTSDFSSSLITNKMYEECGGAYLNDHFAANPLTIK</sequence>
<dbReference type="PANTHER" id="PTHR11937">
    <property type="entry name" value="ACTIN"/>
    <property type="match status" value="1"/>
</dbReference>
<protein>
    <recommendedName>
        <fullName evidence="4">Actin-related protein 5</fullName>
    </recommendedName>
</protein>
<dbReference type="Pfam" id="PF00022">
    <property type="entry name" value="Actin"/>
    <property type="match status" value="1"/>
</dbReference>
<feature type="compositionally biased region" description="Basic and acidic residues" evidence="2">
    <location>
        <begin position="7"/>
        <end position="49"/>
    </location>
</feature>
<evidence type="ECO:0008006" key="4">
    <source>
        <dbReference type="Google" id="ProtNLM"/>
    </source>
</evidence>
<dbReference type="SMART" id="SM00268">
    <property type="entry name" value="ACTIN"/>
    <property type="match status" value="1"/>
</dbReference>
<evidence type="ECO:0000313" key="3">
    <source>
        <dbReference type="EMBL" id="CAE2321110.1"/>
    </source>
</evidence>